<dbReference type="EMBL" id="AP014548">
    <property type="protein sequence ID" value="BAO54660.1"/>
    <property type="molecule type" value="Genomic_DNA"/>
</dbReference>
<dbReference type="GO" id="GO:0005829">
    <property type="term" value="C:cytosol"/>
    <property type="evidence" value="ECO:0007669"/>
    <property type="project" value="TreeGrafter"/>
</dbReference>
<organism evidence="2 3">
    <name type="scientific">Nonlabens marinus S1-08</name>
    <dbReference type="NCBI Taxonomy" id="1454201"/>
    <lineage>
        <taxon>Bacteria</taxon>
        <taxon>Pseudomonadati</taxon>
        <taxon>Bacteroidota</taxon>
        <taxon>Flavobacteriia</taxon>
        <taxon>Flavobacteriales</taxon>
        <taxon>Flavobacteriaceae</taxon>
        <taxon>Nonlabens</taxon>
    </lineage>
</organism>
<proteinExistence type="predicted"/>
<protein>
    <submittedName>
        <fullName evidence="2">Inactive homolog of metal-dependent proteases, putative molecular chaperone</fullName>
    </submittedName>
</protein>
<dbReference type="AlphaFoldDB" id="W8VPS8"/>
<dbReference type="CDD" id="cd24032">
    <property type="entry name" value="ASKHA_NBD_TsaB"/>
    <property type="match status" value="1"/>
</dbReference>
<dbReference type="InterPro" id="IPR043129">
    <property type="entry name" value="ATPase_NBD"/>
</dbReference>
<reference evidence="2 3" key="1">
    <citation type="journal article" date="2014" name="Proc. Natl. Acad. Sci. U.S.A.">
        <title>Functional characterization of flavobacteria rhodopsins reveals a unique class of light-driven chloride pump in bacteria.</title>
        <authorList>
            <person name="Yoshizawa S."/>
            <person name="Kumagai Y."/>
            <person name="Kim H."/>
            <person name="Ogura Y."/>
            <person name="Hayashi T."/>
            <person name="Iwasaki W."/>
            <person name="DeLong E.F."/>
            <person name="Kogure K."/>
        </authorList>
    </citation>
    <scope>NUCLEOTIDE SEQUENCE [LARGE SCALE GENOMIC DNA]</scope>
    <source>
        <strain evidence="2 3">S1-08</strain>
    </source>
</reference>
<dbReference type="GO" id="GO:0008233">
    <property type="term" value="F:peptidase activity"/>
    <property type="evidence" value="ECO:0007669"/>
    <property type="project" value="UniProtKB-KW"/>
</dbReference>
<dbReference type="GO" id="GO:0006508">
    <property type="term" value="P:proteolysis"/>
    <property type="evidence" value="ECO:0007669"/>
    <property type="project" value="UniProtKB-KW"/>
</dbReference>
<dbReference type="PANTHER" id="PTHR11735:SF11">
    <property type="entry name" value="TRNA THREONYLCARBAMOYLADENOSINE BIOSYNTHESIS PROTEIN TSAB"/>
    <property type="match status" value="1"/>
</dbReference>
<dbReference type="STRING" id="1454201.NMS_0651"/>
<gene>
    <name evidence="2" type="ORF">NMS_0651</name>
</gene>
<dbReference type="SUPFAM" id="SSF53067">
    <property type="entry name" value="Actin-like ATPase domain"/>
    <property type="match status" value="2"/>
</dbReference>
<evidence type="ECO:0000313" key="3">
    <source>
        <dbReference type="Proteomes" id="UP000031760"/>
    </source>
</evidence>
<name>W8VPS8_9FLAO</name>
<keyword evidence="2" id="KW-0378">Hydrolase</keyword>
<dbReference type="Proteomes" id="UP000031760">
    <property type="component" value="Chromosome"/>
</dbReference>
<sequence length="199" mass="22005">MNVKNCLDLLEDKSDSYSHGELLHVYIKELLNRNNLTIEDLAAVAISKGPGSYTGLRIGVASAKGLCFAQDIPLISIDTLRALSLQVPQNKTVIPMMDARRMEVYSAVYTNGELKEKVAATILEEDSFQRYLKSGDATVLGTGAAKFQELTADRSNEYVSSVPTALTMCNLAIQAYKKSDTVEDIAYFEPFYLKEFKSN</sequence>
<dbReference type="NCBIfam" id="TIGR03725">
    <property type="entry name" value="T6A_YeaZ"/>
    <property type="match status" value="1"/>
</dbReference>
<dbReference type="GO" id="GO:0002949">
    <property type="term" value="P:tRNA threonylcarbamoyladenosine modification"/>
    <property type="evidence" value="ECO:0007669"/>
    <property type="project" value="InterPro"/>
</dbReference>
<dbReference type="KEGG" id="nmf:NMS_0651"/>
<accession>W8VPS8</accession>
<evidence type="ECO:0000259" key="1">
    <source>
        <dbReference type="Pfam" id="PF00814"/>
    </source>
</evidence>
<evidence type="ECO:0000313" key="2">
    <source>
        <dbReference type="EMBL" id="BAO54660.1"/>
    </source>
</evidence>
<dbReference type="HOGENOM" id="CLU_064886_1_0_10"/>
<dbReference type="Pfam" id="PF00814">
    <property type="entry name" value="TsaD"/>
    <property type="match status" value="1"/>
</dbReference>
<dbReference type="InterPro" id="IPR022496">
    <property type="entry name" value="T6A_TsaB"/>
</dbReference>
<keyword evidence="3" id="KW-1185">Reference proteome</keyword>
<dbReference type="Gene3D" id="3.30.420.40">
    <property type="match status" value="2"/>
</dbReference>
<dbReference type="InterPro" id="IPR000905">
    <property type="entry name" value="Gcp-like_dom"/>
</dbReference>
<dbReference type="PANTHER" id="PTHR11735">
    <property type="entry name" value="TRNA N6-ADENOSINE THREONYLCARBAMOYLTRANSFERASE"/>
    <property type="match status" value="1"/>
</dbReference>
<keyword evidence="2" id="KW-0645">Protease</keyword>
<feature type="domain" description="Gcp-like" evidence="1">
    <location>
        <begin position="18"/>
        <end position="133"/>
    </location>
</feature>